<feature type="region of interest" description="Disordered" evidence="1">
    <location>
        <begin position="90"/>
        <end position="112"/>
    </location>
</feature>
<dbReference type="Proteomes" id="UP000823775">
    <property type="component" value="Unassembled WGS sequence"/>
</dbReference>
<name>A0ABS8V6M4_DATST</name>
<gene>
    <name evidence="2" type="ORF">HAX54_029843</name>
</gene>
<accession>A0ABS8V6M4</accession>
<feature type="non-terminal residue" evidence="2">
    <location>
        <position position="1"/>
    </location>
</feature>
<keyword evidence="3" id="KW-1185">Reference proteome</keyword>
<protein>
    <submittedName>
        <fullName evidence="2">Uncharacterized protein</fullName>
    </submittedName>
</protein>
<reference evidence="2 3" key="1">
    <citation type="journal article" date="2021" name="BMC Genomics">
        <title>Datura genome reveals duplications of psychoactive alkaloid biosynthetic genes and high mutation rate following tissue culture.</title>
        <authorList>
            <person name="Rajewski A."/>
            <person name="Carter-House D."/>
            <person name="Stajich J."/>
            <person name="Litt A."/>
        </authorList>
    </citation>
    <scope>NUCLEOTIDE SEQUENCE [LARGE SCALE GENOMIC DNA]</scope>
    <source>
        <strain evidence="2">AR-01</strain>
    </source>
</reference>
<evidence type="ECO:0000313" key="3">
    <source>
        <dbReference type="Proteomes" id="UP000823775"/>
    </source>
</evidence>
<evidence type="ECO:0000313" key="2">
    <source>
        <dbReference type="EMBL" id="MCD9642823.1"/>
    </source>
</evidence>
<sequence>INVNDVPLKEVPTDHNDHPNIGHANHPQNIEQQPCLRCNTSVSYEDLKDEIDQLRLGRGKFTESVKVLNNYAIYSFEKIFKLLDFKEKKKNRDEVSVSKVHQSVDDDDTNDRDGYQYFGDHDFATDVPQEIMATNQAKSDVKANEGVANGVSDIVIS</sequence>
<dbReference type="EMBL" id="JACEIK010003713">
    <property type="protein sequence ID" value="MCD9642823.1"/>
    <property type="molecule type" value="Genomic_DNA"/>
</dbReference>
<comment type="caution">
    <text evidence="2">The sequence shown here is derived from an EMBL/GenBank/DDBJ whole genome shotgun (WGS) entry which is preliminary data.</text>
</comment>
<organism evidence="2 3">
    <name type="scientific">Datura stramonium</name>
    <name type="common">Jimsonweed</name>
    <name type="synonym">Common thornapple</name>
    <dbReference type="NCBI Taxonomy" id="4076"/>
    <lineage>
        <taxon>Eukaryota</taxon>
        <taxon>Viridiplantae</taxon>
        <taxon>Streptophyta</taxon>
        <taxon>Embryophyta</taxon>
        <taxon>Tracheophyta</taxon>
        <taxon>Spermatophyta</taxon>
        <taxon>Magnoliopsida</taxon>
        <taxon>eudicotyledons</taxon>
        <taxon>Gunneridae</taxon>
        <taxon>Pentapetalae</taxon>
        <taxon>asterids</taxon>
        <taxon>lamiids</taxon>
        <taxon>Solanales</taxon>
        <taxon>Solanaceae</taxon>
        <taxon>Solanoideae</taxon>
        <taxon>Datureae</taxon>
        <taxon>Datura</taxon>
    </lineage>
</organism>
<evidence type="ECO:0000256" key="1">
    <source>
        <dbReference type="SAM" id="MobiDB-lite"/>
    </source>
</evidence>
<proteinExistence type="predicted"/>